<feature type="transmembrane region" description="Helical" evidence="2">
    <location>
        <begin position="151"/>
        <end position="173"/>
    </location>
</feature>
<feature type="transmembrane region" description="Helical" evidence="2">
    <location>
        <begin position="107"/>
        <end position="130"/>
    </location>
</feature>
<reference evidence="4 5" key="1">
    <citation type="journal article" date="2016" name="Nat. Commun.">
        <title>Thousands of microbial genomes shed light on interconnected biogeochemical processes in an aquifer system.</title>
        <authorList>
            <person name="Anantharaman K."/>
            <person name="Brown C.T."/>
            <person name="Hug L.A."/>
            <person name="Sharon I."/>
            <person name="Castelle C.J."/>
            <person name="Probst A.J."/>
            <person name="Thomas B.C."/>
            <person name="Singh A."/>
            <person name="Wilkins M.J."/>
            <person name="Karaoz U."/>
            <person name="Brodie E.L."/>
            <person name="Williams K.H."/>
            <person name="Hubbard S.S."/>
            <person name="Banfield J.F."/>
        </authorList>
    </citation>
    <scope>NUCLEOTIDE SEQUENCE [LARGE SCALE GENOMIC DNA]</scope>
</reference>
<proteinExistence type="predicted"/>
<name>A0A1F4XJQ9_9BACT</name>
<keyword evidence="2" id="KW-1133">Transmembrane helix</keyword>
<keyword evidence="2" id="KW-0472">Membrane</keyword>
<feature type="chain" id="PRO_5009515356" description="RDD domain-containing protein" evidence="3">
    <location>
        <begin position="31"/>
        <end position="215"/>
    </location>
</feature>
<evidence type="ECO:0000256" key="3">
    <source>
        <dbReference type="SAM" id="SignalP"/>
    </source>
</evidence>
<evidence type="ECO:0000256" key="2">
    <source>
        <dbReference type="SAM" id="Phobius"/>
    </source>
</evidence>
<sequence length="215" mass="22261">MKSFTNIFVRLLLGASVFLSFLSFTGNVHAQLSLPDISGVASDIPSLVTETGTGGTDTATGSESSDIAPRRNPNETNPYAQLGPGGFDVRPAQPGAFTIPAYPTIEAYIVSLINFFLDFLGLIVLIMLIYGGYQYTTAFGDAGKLKKAKSVLTSALVGFFVVVIAFAIVSTIISATRRGVNECATPQAGICLSTSGGGVNFGIGTGIGSLVGSLF</sequence>
<organism evidence="4 5">
    <name type="scientific">Candidatus Abawacabacteria bacterium RBG_16_42_10</name>
    <dbReference type="NCBI Taxonomy" id="1817814"/>
    <lineage>
        <taxon>Bacteria</taxon>
        <taxon>Candidatus Abawacaibacteriota</taxon>
    </lineage>
</organism>
<dbReference type="InterPro" id="IPR043993">
    <property type="entry name" value="T4SS_pilin"/>
</dbReference>
<dbReference type="Pfam" id="PF18895">
    <property type="entry name" value="T4SS_pilin"/>
    <property type="match status" value="1"/>
</dbReference>
<evidence type="ECO:0008006" key="6">
    <source>
        <dbReference type="Google" id="ProtNLM"/>
    </source>
</evidence>
<gene>
    <name evidence="4" type="ORF">A2V81_03665</name>
</gene>
<evidence type="ECO:0000313" key="5">
    <source>
        <dbReference type="Proteomes" id="UP000177614"/>
    </source>
</evidence>
<evidence type="ECO:0000313" key="4">
    <source>
        <dbReference type="EMBL" id="OGC81945.1"/>
    </source>
</evidence>
<protein>
    <recommendedName>
        <fullName evidence="6">RDD domain-containing protein</fullName>
    </recommendedName>
</protein>
<accession>A0A1F4XJQ9</accession>
<feature type="compositionally biased region" description="Low complexity" evidence="1">
    <location>
        <begin position="56"/>
        <end position="66"/>
    </location>
</feature>
<dbReference type="AlphaFoldDB" id="A0A1F4XJQ9"/>
<feature type="signal peptide" evidence="3">
    <location>
        <begin position="1"/>
        <end position="30"/>
    </location>
</feature>
<dbReference type="EMBL" id="MEWR01000014">
    <property type="protein sequence ID" value="OGC81945.1"/>
    <property type="molecule type" value="Genomic_DNA"/>
</dbReference>
<dbReference type="Proteomes" id="UP000177614">
    <property type="component" value="Unassembled WGS sequence"/>
</dbReference>
<feature type="region of interest" description="Disordered" evidence="1">
    <location>
        <begin position="49"/>
        <end position="75"/>
    </location>
</feature>
<keyword evidence="3" id="KW-0732">Signal</keyword>
<evidence type="ECO:0000256" key="1">
    <source>
        <dbReference type="SAM" id="MobiDB-lite"/>
    </source>
</evidence>
<comment type="caution">
    <text evidence="4">The sequence shown here is derived from an EMBL/GenBank/DDBJ whole genome shotgun (WGS) entry which is preliminary data.</text>
</comment>
<dbReference type="STRING" id="1817814.A2V81_03665"/>
<keyword evidence="2" id="KW-0812">Transmembrane</keyword>